<evidence type="ECO:0000313" key="2">
    <source>
        <dbReference type="Proteomes" id="UP000828390"/>
    </source>
</evidence>
<evidence type="ECO:0000313" key="1">
    <source>
        <dbReference type="EMBL" id="KAH3703804.1"/>
    </source>
</evidence>
<reference evidence="1" key="1">
    <citation type="journal article" date="2019" name="bioRxiv">
        <title>The Genome of the Zebra Mussel, Dreissena polymorpha: A Resource for Invasive Species Research.</title>
        <authorList>
            <person name="McCartney M.A."/>
            <person name="Auch B."/>
            <person name="Kono T."/>
            <person name="Mallez S."/>
            <person name="Zhang Y."/>
            <person name="Obille A."/>
            <person name="Becker A."/>
            <person name="Abrahante J.E."/>
            <person name="Garbe J."/>
            <person name="Badalamenti J.P."/>
            <person name="Herman A."/>
            <person name="Mangelson H."/>
            <person name="Liachko I."/>
            <person name="Sullivan S."/>
            <person name="Sone E.D."/>
            <person name="Koren S."/>
            <person name="Silverstein K.A.T."/>
            <person name="Beckman K.B."/>
            <person name="Gohl D.M."/>
        </authorList>
    </citation>
    <scope>NUCLEOTIDE SEQUENCE</scope>
    <source>
        <strain evidence="1">Duluth1</strain>
        <tissue evidence="1">Whole animal</tissue>
    </source>
</reference>
<organism evidence="1 2">
    <name type="scientific">Dreissena polymorpha</name>
    <name type="common">Zebra mussel</name>
    <name type="synonym">Mytilus polymorpha</name>
    <dbReference type="NCBI Taxonomy" id="45954"/>
    <lineage>
        <taxon>Eukaryota</taxon>
        <taxon>Metazoa</taxon>
        <taxon>Spiralia</taxon>
        <taxon>Lophotrochozoa</taxon>
        <taxon>Mollusca</taxon>
        <taxon>Bivalvia</taxon>
        <taxon>Autobranchia</taxon>
        <taxon>Heteroconchia</taxon>
        <taxon>Euheterodonta</taxon>
        <taxon>Imparidentia</taxon>
        <taxon>Neoheterodontei</taxon>
        <taxon>Myida</taxon>
        <taxon>Dreissenoidea</taxon>
        <taxon>Dreissenidae</taxon>
        <taxon>Dreissena</taxon>
    </lineage>
</organism>
<dbReference type="AlphaFoldDB" id="A0A9D4BPI5"/>
<gene>
    <name evidence="1" type="ORF">DPMN_078851</name>
</gene>
<dbReference type="Proteomes" id="UP000828390">
    <property type="component" value="Unassembled WGS sequence"/>
</dbReference>
<protein>
    <submittedName>
        <fullName evidence="1">Uncharacterized protein</fullName>
    </submittedName>
</protein>
<reference evidence="1" key="2">
    <citation type="submission" date="2020-11" db="EMBL/GenBank/DDBJ databases">
        <authorList>
            <person name="McCartney M.A."/>
            <person name="Auch B."/>
            <person name="Kono T."/>
            <person name="Mallez S."/>
            <person name="Becker A."/>
            <person name="Gohl D.M."/>
            <person name="Silverstein K.A.T."/>
            <person name="Koren S."/>
            <person name="Bechman K.B."/>
            <person name="Herman A."/>
            <person name="Abrahante J.E."/>
            <person name="Garbe J."/>
        </authorList>
    </citation>
    <scope>NUCLEOTIDE SEQUENCE</scope>
    <source>
        <strain evidence="1">Duluth1</strain>
        <tissue evidence="1">Whole animal</tissue>
    </source>
</reference>
<sequence length="109" mass="12328">MQWYLEIESIIAVEQTGLRRYKCTKDQTTNLVNIKRILGHEGDSCCLHRPTERLREGIADGLLVSFSLVESKASRDLRNLCVGDGLCGKNNCCDKGSHKEKFCHPPCLY</sequence>
<keyword evidence="2" id="KW-1185">Reference proteome</keyword>
<proteinExistence type="predicted"/>
<name>A0A9D4BPI5_DREPO</name>
<dbReference type="EMBL" id="JAIWYP010000015">
    <property type="protein sequence ID" value="KAH3703804.1"/>
    <property type="molecule type" value="Genomic_DNA"/>
</dbReference>
<comment type="caution">
    <text evidence="1">The sequence shown here is derived from an EMBL/GenBank/DDBJ whole genome shotgun (WGS) entry which is preliminary data.</text>
</comment>
<accession>A0A9D4BPI5</accession>